<keyword evidence="3" id="KW-1185">Reference proteome</keyword>
<reference evidence="2" key="1">
    <citation type="submission" date="2023-05" db="EMBL/GenBank/DDBJ databases">
        <authorList>
            <person name="Stuckert A."/>
        </authorList>
    </citation>
    <scope>NUCLEOTIDE SEQUENCE</scope>
</reference>
<dbReference type="EMBL" id="CATNWA010018394">
    <property type="protein sequence ID" value="CAI9607114.1"/>
    <property type="molecule type" value="Genomic_DNA"/>
</dbReference>
<sequence length="73" mass="8045">RYCYALPGGASGCPLDRPTQSVESKSRSVLSPGPLMDGGDGLVTDQDQVTTSEQAHQWQREPPGMFRYRESQM</sequence>
<feature type="region of interest" description="Disordered" evidence="1">
    <location>
        <begin position="15"/>
        <end position="40"/>
    </location>
</feature>
<protein>
    <submittedName>
        <fullName evidence="2">Uncharacterized protein</fullName>
    </submittedName>
</protein>
<organism evidence="2 3">
    <name type="scientific">Staurois parvus</name>
    <dbReference type="NCBI Taxonomy" id="386267"/>
    <lineage>
        <taxon>Eukaryota</taxon>
        <taxon>Metazoa</taxon>
        <taxon>Chordata</taxon>
        <taxon>Craniata</taxon>
        <taxon>Vertebrata</taxon>
        <taxon>Euteleostomi</taxon>
        <taxon>Amphibia</taxon>
        <taxon>Batrachia</taxon>
        <taxon>Anura</taxon>
        <taxon>Neobatrachia</taxon>
        <taxon>Ranoidea</taxon>
        <taxon>Ranidae</taxon>
        <taxon>Staurois</taxon>
    </lineage>
</organism>
<evidence type="ECO:0000313" key="3">
    <source>
        <dbReference type="Proteomes" id="UP001162483"/>
    </source>
</evidence>
<accession>A0ABN9GDT4</accession>
<feature type="compositionally biased region" description="Polar residues" evidence="1">
    <location>
        <begin position="18"/>
        <end position="29"/>
    </location>
</feature>
<dbReference type="Proteomes" id="UP001162483">
    <property type="component" value="Unassembled WGS sequence"/>
</dbReference>
<name>A0ABN9GDT4_9NEOB</name>
<feature type="non-terminal residue" evidence="2">
    <location>
        <position position="1"/>
    </location>
</feature>
<proteinExistence type="predicted"/>
<evidence type="ECO:0000313" key="2">
    <source>
        <dbReference type="EMBL" id="CAI9607114.1"/>
    </source>
</evidence>
<evidence type="ECO:0000256" key="1">
    <source>
        <dbReference type="SAM" id="MobiDB-lite"/>
    </source>
</evidence>
<gene>
    <name evidence="2" type="ORF">SPARVUS_LOCUS13899255</name>
</gene>
<comment type="caution">
    <text evidence="2">The sequence shown here is derived from an EMBL/GenBank/DDBJ whole genome shotgun (WGS) entry which is preliminary data.</text>
</comment>
<feature type="region of interest" description="Disordered" evidence="1">
    <location>
        <begin position="52"/>
        <end position="73"/>
    </location>
</feature>